<organism evidence="1 2">
    <name type="scientific">Elysia crispata</name>
    <name type="common">lettuce slug</name>
    <dbReference type="NCBI Taxonomy" id="231223"/>
    <lineage>
        <taxon>Eukaryota</taxon>
        <taxon>Metazoa</taxon>
        <taxon>Spiralia</taxon>
        <taxon>Lophotrochozoa</taxon>
        <taxon>Mollusca</taxon>
        <taxon>Gastropoda</taxon>
        <taxon>Heterobranchia</taxon>
        <taxon>Euthyneura</taxon>
        <taxon>Panpulmonata</taxon>
        <taxon>Sacoglossa</taxon>
        <taxon>Placobranchoidea</taxon>
        <taxon>Plakobranchidae</taxon>
        <taxon>Elysia</taxon>
    </lineage>
</organism>
<evidence type="ECO:0000313" key="1">
    <source>
        <dbReference type="EMBL" id="KAK3794965.1"/>
    </source>
</evidence>
<dbReference type="EMBL" id="JAWDGP010001087">
    <property type="protein sequence ID" value="KAK3794965.1"/>
    <property type="molecule type" value="Genomic_DNA"/>
</dbReference>
<proteinExistence type="predicted"/>
<dbReference type="Proteomes" id="UP001283361">
    <property type="component" value="Unassembled WGS sequence"/>
</dbReference>
<name>A0AAE1AWA1_9GAST</name>
<evidence type="ECO:0000313" key="2">
    <source>
        <dbReference type="Proteomes" id="UP001283361"/>
    </source>
</evidence>
<reference evidence="1" key="1">
    <citation type="journal article" date="2023" name="G3 (Bethesda)">
        <title>A reference genome for the long-term kleptoplast-retaining sea slug Elysia crispata morphotype clarki.</title>
        <authorList>
            <person name="Eastman K.E."/>
            <person name="Pendleton A.L."/>
            <person name="Shaikh M.A."/>
            <person name="Suttiyut T."/>
            <person name="Ogas R."/>
            <person name="Tomko P."/>
            <person name="Gavelis G."/>
            <person name="Widhalm J.R."/>
            <person name="Wisecaver J.H."/>
        </authorList>
    </citation>
    <scope>NUCLEOTIDE SEQUENCE</scope>
    <source>
        <strain evidence="1">ECLA1</strain>
    </source>
</reference>
<keyword evidence="2" id="KW-1185">Reference proteome</keyword>
<accession>A0AAE1AWA1</accession>
<dbReference type="AlphaFoldDB" id="A0AAE1AWA1"/>
<gene>
    <name evidence="1" type="ORF">RRG08_001111</name>
</gene>
<protein>
    <submittedName>
        <fullName evidence="1">Uncharacterized protein</fullName>
    </submittedName>
</protein>
<sequence length="93" mass="10368">MSPDVSPFDISAVSIELDHGIAEKGQDIRLNYSASFADDTQGILHSEFEQADTQRIVTSLLILWQPFQFVLLPGLIREIGFDDSVKSLIHVSH</sequence>
<comment type="caution">
    <text evidence="1">The sequence shown here is derived from an EMBL/GenBank/DDBJ whole genome shotgun (WGS) entry which is preliminary data.</text>
</comment>